<comment type="caution">
    <text evidence="1">The sequence shown here is derived from an EMBL/GenBank/DDBJ whole genome shotgun (WGS) entry which is preliminary data.</text>
</comment>
<reference evidence="1 2" key="1">
    <citation type="submission" date="2019-06" db="EMBL/GenBank/DDBJ databases">
        <title>Streptomyces sporangiiformans sp. nov., a novel actinomycete isolated from soil in Mount Song.</title>
        <authorList>
            <person name="Han L."/>
        </authorList>
    </citation>
    <scope>NUCLEOTIDE SEQUENCE [LARGE SCALE GENOMIC DNA]</scope>
    <source>
        <strain evidence="1 2">NEAU-SSA 1</strain>
    </source>
</reference>
<name>A0A505DQR9_9ACTN</name>
<dbReference type="AlphaFoldDB" id="A0A505DQR9"/>
<evidence type="ECO:0008006" key="3">
    <source>
        <dbReference type="Google" id="ProtNLM"/>
    </source>
</evidence>
<evidence type="ECO:0000313" key="2">
    <source>
        <dbReference type="Proteomes" id="UP000317378"/>
    </source>
</evidence>
<accession>A0A505DQR9</accession>
<sequence length="107" mass="11748">MDLALRPAAEGRRTTPLPGAGVLRPMWDLGHRSPMGELVLSAARLWIEERPFLEPGGRARIRLAPLDPSLWQHLEPGLRMTLHEDRTFAGTATVLEIQPPAPTTPSG</sequence>
<gene>
    <name evidence="1" type="ORF">FGD71_003155</name>
</gene>
<protein>
    <recommendedName>
        <fullName evidence="3">Translation elongation factor EFTu/EF1A C-terminal domain-containing protein</fullName>
    </recommendedName>
</protein>
<keyword evidence="2" id="KW-1185">Reference proteome</keyword>
<dbReference type="RefSeq" id="WP_140935809.1">
    <property type="nucleotide sequence ID" value="NZ_QXMJ01000044.1"/>
</dbReference>
<dbReference type="EMBL" id="VCHX02000044">
    <property type="protein sequence ID" value="TPQ23589.1"/>
    <property type="molecule type" value="Genomic_DNA"/>
</dbReference>
<evidence type="ECO:0000313" key="1">
    <source>
        <dbReference type="EMBL" id="TPQ23589.1"/>
    </source>
</evidence>
<organism evidence="1 2">
    <name type="scientific">Streptomyces sporangiiformans</name>
    <dbReference type="NCBI Taxonomy" id="2315329"/>
    <lineage>
        <taxon>Bacteria</taxon>
        <taxon>Bacillati</taxon>
        <taxon>Actinomycetota</taxon>
        <taxon>Actinomycetes</taxon>
        <taxon>Kitasatosporales</taxon>
        <taxon>Streptomycetaceae</taxon>
        <taxon>Streptomyces</taxon>
    </lineage>
</organism>
<dbReference type="Proteomes" id="UP000317378">
    <property type="component" value="Unassembled WGS sequence"/>
</dbReference>
<proteinExistence type="predicted"/>